<dbReference type="FunFam" id="3.40.50.720:FF:000084">
    <property type="entry name" value="Short-chain dehydrogenase reductase"/>
    <property type="match status" value="1"/>
</dbReference>
<dbReference type="OrthoDB" id="9788235at2"/>
<dbReference type="PANTHER" id="PTHR42760:SF133">
    <property type="entry name" value="3-OXOACYL-[ACYL-CARRIER-PROTEIN] REDUCTASE"/>
    <property type="match status" value="1"/>
</dbReference>
<dbReference type="SUPFAM" id="SSF51735">
    <property type="entry name" value="NAD(P)-binding Rossmann-fold domains"/>
    <property type="match status" value="1"/>
</dbReference>
<organism evidence="3 4">
    <name type="scientific">Salinisphaera hydrothermalis (strain C41B8)</name>
    <dbReference type="NCBI Taxonomy" id="1304275"/>
    <lineage>
        <taxon>Bacteria</taxon>
        <taxon>Pseudomonadati</taxon>
        <taxon>Pseudomonadota</taxon>
        <taxon>Gammaproteobacteria</taxon>
        <taxon>Salinisphaerales</taxon>
        <taxon>Salinisphaeraceae</taxon>
        <taxon>Salinisphaera</taxon>
    </lineage>
</organism>
<dbReference type="PRINTS" id="PR00080">
    <property type="entry name" value="SDRFAMILY"/>
</dbReference>
<keyword evidence="4" id="KW-1185">Reference proteome</keyword>
<dbReference type="Proteomes" id="UP000028302">
    <property type="component" value="Unassembled WGS sequence"/>
</dbReference>
<dbReference type="Pfam" id="PF13561">
    <property type="entry name" value="adh_short_C2"/>
    <property type="match status" value="1"/>
</dbReference>
<dbReference type="STRING" id="1304275.C41B8_15370"/>
<dbReference type="NCBIfam" id="NF006384">
    <property type="entry name" value="PRK08628.1"/>
    <property type="match status" value="1"/>
</dbReference>
<dbReference type="PRINTS" id="PR00081">
    <property type="entry name" value="GDHRDH"/>
</dbReference>
<name>A0A084II00_SALHC</name>
<dbReference type="AlphaFoldDB" id="A0A084II00"/>
<dbReference type="InterPro" id="IPR002347">
    <property type="entry name" value="SDR_fam"/>
</dbReference>
<dbReference type="InterPro" id="IPR020904">
    <property type="entry name" value="Sc_DH/Rdtase_CS"/>
</dbReference>
<dbReference type="Gene3D" id="3.40.50.720">
    <property type="entry name" value="NAD(P)-binding Rossmann-like Domain"/>
    <property type="match status" value="1"/>
</dbReference>
<evidence type="ECO:0000313" key="4">
    <source>
        <dbReference type="Proteomes" id="UP000028302"/>
    </source>
</evidence>
<protein>
    <submittedName>
        <fullName evidence="3">Short chain dehydrogenase</fullName>
    </submittedName>
</protein>
<evidence type="ECO:0000313" key="3">
    <source>
        <dbReference type="EMBL" id="KEZ76334.1"/>
    </source>
</evidence>
<evidence type="ECO:0000256" key="2">
    <source>
        <dbReference type="ARBA" id="ARBA00023002"/>
    </source>
</evidence>
<dbReference type="PROSITE" id="PS00061">
    <property type="entry name" value="ADH_SHORT"/>
    <property type="match status" value="1"/>
</dbReference>
<proteinExistence type="inferred from homology"/>
<dbReference type="eggNOG" id="COG1028">
    <property type="taxonomic scope" value="Bacteria"/>
</dbReference>
<dbReference type="InterPro" id="IPR036291">
    <property type="entry name" value="NAD(P)-bd_dom_sf"/>
</dbReference>
<dbReference type="EMBL" id="APNK01000032">
    <property type="protein sequence ID" value="KEZ76334.1"/>
    <property type="molecule type" value="Genomic_DNA"/>
</dbReference>
<evidence type="ECO:0000256" key="1">
    <source>
        <dbReference type="ARBA" id="ARBA00006484"/>
    </source>
</evidence>
<dbReference type="CDD" id="cd05233">
    <property type="entry name" value="SDR_c"/>
    <property type="match status" value="1"/>
</dbReference>
<reference evidence="3 4" key="1">
    <citation type="submission" date="2013-03" db="EMBL/GenBank/DDBJ databases">
        <title>Salinisphaera hydrothermalis C41B8 Genome Sequencing.</title>
        <authorList>
            <person name="Li C."/>
            <person name="Lai Q."/>
            <person name="Shao Z."/>
        </authorList>
    </citation>
    <scope>NUCLEOTIDE SEQUENCE [LARGE SCALE GENOMIC DNA]</scope>
    <source>
        <strain evidence="3 4">C41B8</strain>
    </source>
</reference>
<accession>A0A084II00</accession>
<sequence>MDLELSDKIVIVTGGLAGIGGAISRRLALEGAIPVMLDRGNDPGYVDELQAIQPRARHIAVDLTDEAACRNAVADIAAGGDIYGLVNNAGANDGVGLDAGIAAFKQSLERNLLHYYLMAHLCEAHLKTNQGAIVNIASKTALTGQGGTSGYCAAKGATLALTREWAVSLAAHNVRVNAVVPAEVATPMYERWLSSFDDPAAARAHITARIPLGHRMTRPEEIADTAVFLLSPRAAHTTGQWAVVDGGYTHLDRAAT</sequence>
<gene>
    <name evidence="3" type="ORF">C41B8_15370</name>
</gene>
<keyword evidence="2" id="KW-0560">Oxidoreductase</keyword>
<dbReference type="GO" id="GO:0016616">
    <property type="term" value="F:oxidoreductase activity, acting on the CH-OH group of donors, NAD or NADP as acceptor"/>
    <property type="evidence" value="ECO:0007669"/>
    <property type="project" value="TreeGrafter"/>
</dbReference>
<dbReference type="RefSeq" id="WP_037340216.1">
    <property type="nucleotide sequence ID" value="NZ_APNK01000032.1"/>
</dbReference>
<dbReference type="PATRIC" id="fig|1304275.5.peg.3143"/>
<comment type="similarity">
    <text evidence="1">Belongs to the short-chain dehydrogenases/reductases (SDR) family.</text>
</comment>
<comment type="caution">
    <text evidence="3">The sequence shown here is derived from an EMBL/GenBank/DDBJ whole genome shotgun (WGS) entry which is preliminary data.</text>
</comment>
<dbReference type="PANTHER" id="PTHR42760">
    <property type="entry name" value="SHORT-CHAIN DEHYDROGENASES/REDUCTASES FAMILY MEMBER"/>
    <property type="match status" value="1"/>
</dbReference>